<keyword evidence="3" id="KW-0812">Transmembrane</keyword>
<dbReference type="InterPro" id="IPR023352">
    <property type="entry name" value="MAPEG-like_dom_sf"/>
</dbReference>
<dbReference type="PANTHER" id="PTHR10250">
    <property type="entry name" value="MICROSOMAL GLUTATHIONE S-TRANSFERASE"/>
    <property type="match status" value="1"/>
</dbReference>
<dbReference type="AlphaFoldDB" id="A0A3Q1CUF9"/>
<evidence type="ECO:0000256" key="4">
    <source>
        <dbReference type="ARBA" id="ARBA00022989"/>
    </source>
</evidence>
<dbReference type="GeneTree" id="ENSGT00940000160738"/>
<comment type="subcellular location">
    <subcellularLocation>
        <location evidence="1">Nucleus membrane</location>
        <topology evidence="1">Multi-pass membrane protein</topology>
    </subcellularLocation>
</comment>
<gene>
    <name evidence="7" type="primary">LTC4S</name>
</gene>
<dbReference type="InterPro" id="IPR001129">
    <property type="entry name" value="Membr-assoc_MAPEG"/>
</dbReference>
<dbReference type="Gene3D" id="1.20.120.550">
    <property type="entry name" value="Membrane associated eicosanoid/glutathione metabolism-like domain"/>
    <property type="match status" value="1"/>
</dbReference>
<evidence type="ECO:0000313" key="8">
    <source>
        <dbReference type="Proteomes" id="UP001501940"/>
    </source>
</evidence>
<dbReference type="PANTHER" id="PTHR10250:SF4">
    <property type="entry name" value="LEUKOTRIENE C4 SYNTHASE"/>
    <property type="match status" value="1"/>
</dbReference>
<evidence type="ECO:0000313" key="7">
    <source>
        <dbReference type="Ensembl" id="ENSAOCP00000029179.2"/>
    </source>
</evidence>
<accession>A0A3Q1CUF9</accession>
<dbReference type="GO" id="GO:0005783">
    <property type="term" value="C:endoplasmic reticulum"/>
    <property type="evidence" value="ECO:0007669"/>
    <property type="project" value="TreeGrafter"/>
</dbReference>
<dbReference type="Pfam" id="PF01124">
    <property type="entry name" value="MAPEG"/>
    <property type="match status" value="1"/>
</dbReference>
<dbReference type="Proteomes" id="UP001501940">
    <property type="component" value="Chromosome 13"/>
</dbReference>
<reference evidence="7" key="3">
    <citation type="submission" date="2025-09" db="UniProtKB">
        <authorList>
            <consortium name="Ensembl"/>
        </authorList>
    </citation>
    <scope>IDENTIFICATION</scope>
</reference>
<keyword evidence="4" id="KW-1133">Transmembrane helix</keyword>
<keyword evidence="6" id="KW-0539">Nucleus</keyword>
<reference evidence="7" key="2">
    <citation type="submission" date="2025-08" db="UniProtKB">
        <authorList>
            <consortium name="Ensembl"/>
        </authorList>
    </citation>
    <scope>IDENTIFICATION</scope>
</reference>
<keyword evidence="8" id="KW-1185">Reference proteome</keyword>
<evidence type="ECO:0000256" key="1">
    <source>
        <dbReference type="ARBA" id="ARBA00004232"/>
    </source>
</evidence>
<keyword evidence="5" id="KW-0472">Membrane</keyword>
<comment type="similarity">
    <text evidence="2">Belongs to the MAPEG family.</text>
</comment>
<name>A0A3Q1CUF9_AMPOC</name>
<evidence type="ECO:0000256" key="2">
    <source>
        <dbReference type="ARBA" id="ARBA00010459"/>
    </source>
</evidence>
<organism evidence="7 8">
    <name type="scientific">Amphiprion ocellaris</name>
    <name type="common">Clown anemonefish</name>
    <dbReference type="NCBI Taxonomy" id="80972"/>
    <lineage>
        <taxon>Eukaryota</taxon>
        <taxon>Metazoa</taxon>
        <taxon>Chordata</taxon>
        <taxon>Craniata</taxon>
        <taxon>Vertebrata</taxon>
        <taxon>Euteleostomi</taxon>
        <taxon>Actinopterygii</taxon>
        <taxon>Neopterygii</taxon>
        <taxon>Teleostei</taxon>
        <taxon>Neoteleostei</taxon>
        <taxon>Acanthomorphata</taxon>
        <taxon>Ovalentaria</taxon>
        <taxon>Pomacentridae</taxon>
        <taxon>Amphiprion</taxon>
    </lineage>
</organism>
<dbReference type="GO" id="GO:0004364">
    <property type="term" value="F:glutathione transferase activity"/>
    <property type="evidence" value="ECO:0007669"/>
    <property type="project" value="TreeGrafter"/>
</dbReference>
<evidence type="ECO:0008006" key="9">
    <source>
        <dbReference type="Google" id="ProtNLM"/>
    </source>
</evidence>
<evidence type="ECO:0000256" key="3">
    <source>
        <dbReference type="ARBA" id="ARBA00022692"/>
    </source>
</evidence>
<dbReference type="GO" id="GO:0004602">
    <property type="term" value="F:glutathione peroxidase activity"/>
    <property type="evidence" value="ECO:0007669"/>
    <property type="project" value="TreeGrafter"/>
</dbReference>
<evidence type="ECO:0000256" key="5">
    <source>
        <dbReference type="ARBA" id="ARBA00023136"/>
    </source>
</evidence>
<dbReference type="SUPFAM" id="SSF161084">
    <property type="entry name" value="MAPEG domain-like"/>
    <property type="match status" value="1"/>
</dbReference>
<evidence type="ECO:0000256" key="6">
    <source>
        <dbReference type="ARBA" id="ARBA00023242"/>
    </source>
</evidence>
<dbReference type="InterPro" id="IPR050997">
    <property type="entry name" value="MAPEG"/>
</dbReference>
<dbReference type="GO" id="GO:0031965">
    <property type="term" value="C:nuclear membrane"/>
    <property type="evidence" value="ECO:0007669"/>
    <property type="project" value="UniProtKB-SubCell"/>
</dbReference>
<dbReference type="GO" id="GO:0019370">
    <property type="term" value="P:leukotriene biosynthetic process"/>
    <property type="evidence" value="ECO:0007669"/>
    <property type="project" value="TreeGrafter"/>
</dbReference>
<dbReference type="GO" id="GO:0004464">
    <property type="term" value="F:leukotriene-C4 synthase activity"/>
    <property type="evidence" value="ECO:0007669"/>
    <property type="project" value="TreeGrafter"/>
</dbReference>
<reference evidence="7 8" key="1">
    <citation type="submission" date="2022-01" db="EMBL/GenBank/DDBJ databases">
        <title>A chromosome-scale genome assembly of the false clownfish, Amphiprion ocellaris.</title>
        <authorList>
            <person name="Ryu T."/>
        </authorList>
    </citation>
    <scope>NUCLEOTIDE SEQUENCE [LARGE SCALE GENOMIC DNA]</scope>
</reference>
<protein>
    <recommendedName>
        <fullName evidence="9">Leukotriene C4 synthase</fullName>
    </recommendedName>
</protein>
<sequence length="117" mass="13051">LVDEIQFIFIDNNCSVFCAAYFSLQVIYARRKYSVSPPSTAGPPEFERIFRAQANCSEYFPIFITMLWTAGLFLSPGESTPAVASSLWLRSTSALRFSGFSSASRLSEFSSRSAEFT</sequence>
<proteinExistence type="inferred from homology"/>
<dbReference type="Ensembl" id="ENSAOCT00000023101.2">
    <property type="protein sequence ID" value="ENSAOCP00000029179.2"/>
    <property type="gene ID" value="ENSAOCG00000002546.2"/>
</dbReference>